<organism evidence="1 2">
    <name type="scientific">Portunus trituberculatus</name>
    <name type="common">Swimming crab</name>
    <name type="synonym">Neptunus trituberculatus</name>
    <dbReference type="NCBI Taxonomy" id="210409"/>
    <lineage>
        <taxon>Eukaryota</taxon>
        <taxon>Metazoa</taxon>
        <taxon>Ecdysozoa</taxon>
        <taxon>Arthropoda</taxon>
        <taxon>Crustacea</taxon>
        <taxon>Multicrustacea</taxon>
        <taxon>Malacostraca</taxon>
        <taxon>Eumalacostraca</taxon>
        <taxon>Eucarida</taxon>
        <taxon>Decapoda</taxon>
        <taxon>Pleocyemata</taxon>
        <taxon>Brachyura</taxon>
        <taxon>Eubrachyura</taxon>
        <taxon>Portunoidea</taxon>
        <taxon>Portunidae</taxon>
        <taxon>Portuninae</taxon>
        <taxon>Portunus</taxon>
    </lineage>
</organism>
<dbReference type="AlphaFoldDB" id="A0A5B7CKE3"/>
<dbReference type="EMBL" id="VSRR010000103">
    <property type="protein sequence ID" value="MPC10162.1"/>
    <property type="molecule type" value="Genomic_DNA"/>
</dbReference>
<proteinExistence type="predicted"/>
<comment type="caution">
    <text evidence="1">The sequence shown here is derived from an EMBL/GenBank/DDBJ whole genome shotgun (WGS) entry which is preliminary data.</text>
</comment>
<protein>
    <submittedName>
        <fullName evidence="1">Uncharacterized protein</fullName>
    </submittedName>
</protein>
<evidence type="ECO:0000313" key="2">
    <source>
        <dbReference type="Proteomes" id="UP000324222"/>
    </source>
</evidence>
<gene>
    <name evidence="1" type="ORF">E2C01_002791</name>
</gene>
<evidence type="ECO:0000313" key="1">
    <source>
        <dbReference type="EMBL" id="MPC10162.1"/>
    </source>
</evidence>
<name>A0A5B7CKE3_PORTR</name>
<reference evidence="1 2" key="1">
    <citation type="submission" date="2019-05" db="EMBL/GenBank/DDBJ databases">
        <title>Another draft genome of Portunus trituberculatus and its Hox gene families provides insights of decapod evolution.</title>
        <authorList>
            <person name="Jeong J.-H."/>
            <person name="Song I."/>
            <person name="Kim S."/>
            <person name="Choi T."/>
            <person name="Kim D."/>
            <person name="Ryu S."/>
            <person name="Kim W."/>
        </authorList>
    </citation>
    <scope>NUCLEOTIDE SEQUENCE [LARGE SCALE GENOMIC DNA]</scope>
    <source>
        <tissue evidence="1">Muscle</tissue>
    </source>
</reference>
<dbReference type="Proteomes" id="UP000324222">
    <property type="component" value="Unassembled WGS sequence"/>
</dbReference>
<keyword evidence="2" id="KW-1185">Reference proteome</keyword>
<sequence length="136" mass="15436">MEVNNVNQCLPILSGWIIPSRHVSGNSCSRACTLLSLAPHALAAVCCLTDSDRQFCQFHFKELKQYLEEFPTYIITFEGSVLSELKSKVPWRTHTHKCPIRYSFDNISELALGVGTPCSSTVFHKKKTQQYRIQTL</sequence>
<accession>A0A5B7CKE3</accession>